<feature type="transmembrane region" description="Helical" evidence="4">
    <location>
        <begin position="256"/>
        <end position="278"/>
    </location>
</feature>
<dbReference type="InterPro" id="IPR027417">
    <property type="entry name" value="P-loop_NTPase"/>
</dbReference>
<sequence length="331" mass="37294">MEAPAAFRIVLLGESRNGKSSLANTIFGEAIFFVKNFNDMNSFATKAQTKLVNGKNFTLIDTPGLFDSGRSLEAVKPELLRCIVECAPGPHVFLIVLKVEKYTEQEEDVIANIRRYFSDDALKYAAVVFTHGDQLPEGMEIKQYADQSDGLRELVEKCGGRCHVFDNRYWKNNQEDNYRTNKFQVAELLNTIDKMLMENRGGFYRSKTLNDIEREMQEEIKLLKLSAENMSEDEMRQQVKSVVLKKQLKKTFWKKVSVGAAGVGLGVGLLALLIISGLNSTSNVAEESAVEAAQTVLHQKAEQAIPNTFEAICDYLNALFERTYNPFCPFD</sequence>
<dbReference type="InterPro" id="IPR045058">
    <property type="entry name" value="GIMA/IAN/Toc"/>
</dbReference>
<evidence type="ECO:0000313" key="6">
    <source>
        <dbReference type="Ensembl" id="ENSPREP00000012001.1"/>
    </source>
</evidence>
<dbReference type="InterPro" id="IPR006703">
    <property type="entry name" value="G_AIG1"/>
</dbReference>
<keyword evidence="3" id="KW-0342">GTP-binding</keyword>
<keyword evidence="4" id="KW-0472">Membrane</keyword>
<dbReference type="Bgee" id="ENSPREG00000008159">
    <property type="expression patterns" value="Expressed in head"/>
</dbReference>
<keyword evidence="4" id="KW-0812">Transmembrane</keyword>
<evidence type="ECO:0000256" key="1">
    <source>
        <dbReference type="ARBA" id="ARBA00008535"/>
    </source>
</evidence>
<dbReference type="GeneTree" id="ENSGT01150000286992"/>
<reference evidence="6" key="2">
    <citation type="submission" date="2025-08" db="UniProtKB">
        <authorList>
            <consortium name="Ensembl"/>
        </authorList>
    </citation>
    <scope>IDENTIFICATION</scope>
    <source>
        <strain evidence="6">Guanapo</strain>
    </source>
</reference>
<reference evidence="7" key="1">
    <citation type="submission" date="2013-11" db="EMBL/GenBank/DDBJ databases">
        <title>The genomic landscape of the Guanapo guppy.</title>
        <authorList>
            <person name="Kuenstner A."/>
            <person name="Dreyer C."/>
        </authorList>
    </citation>
    <scope>NUCLEOTIDE SEQUENCE</scope>
    <source>
        <strain evidence="7">Guanapo</strain>
    </source>
</reference>
<dbReference type="FunFam" id="3.40.50.300:FF:000366">
    <property type="entry name" value="GTPase, IMAP family member 2"/>
    <property type="match status" value="1"/>
</dbReference>
<feature type="domain" description="AIG1-type G" evidence="5">
    <location>
        <begin position="4"/>
        <end position="213"/>
    </location>
</feature>
<dbReference type="AlphaFoldDB" id="A0A3P9NR09"/>
<keyword evidence="4" id="KW-1133">Transmembrane helix</keyword>
<dbReference type="SUPFAM" id="SSF52540">
    <property type="entry name" value="P-loop containing nucleoside triphosphate hydrolases"/>
    <property type="match status" value="1"/>
</dbReference>
<dbReference type="PANTHER" id="PTHR10903">
    <property type="entry name" value="GTPASE, IMAP FAMILY MEMBER-RELATED"/>
    <property type="match status" value="1"/>
</dbReference>
<name>A0A3P9NR09_POERE</name>
<keyword evidence="2" id="KW-0547">Nucleotide-binding</keyword>
<dbReference type="Gene3D" id="3.40.50.300">
    <property type="entry name" value="P-loop containing nucleotide triphosphate hydrolases"/>
    <property type="match status" value="1"/>
</dbReference>
<dbReference type="PANTHER" id="PTHR10903:SF62">
    <property type="entry name" value="GTPASE IMAP FAMILY MEMBER 4-LIKE-RELATED"/>
    <property type="match status" value="1"/>
</dbReference>
<reference evidence="6" key="3">
    <citation type="submission" date="2025-09" db="UniProtKB">
        <authorList>
            <consortium name="Ensembl"/>
        </authorList>
    </citation>
    <scope>IDENTIFICATION</scope>
    <source>
        <strain evidence="6">Guanapo</strain>
    </source>
</reference>
<evidence type="ECO:0000256" key="4">
    <source>
        <dbReference type="SAM" id="Phobius"/>
    </source>
</evidence>
<organism evidence="6 7">
    <name type="scientific">Poecilia reticulata</name>
    <name type="common">Guppy</name>
    <name type="synonym">Acanthophacelus reticulatus</name>
    <dbReference type="NCBI Taxonomy" id="8081"/>
    <lineage>
        <taxon>Eukaryota</taxon>
        <taxon>Metazoa</taxon>
        <taxon>Chordata</taxon>
        <taxon>Craniata</taxon>
        <taxon>Vertebrata</taxon>
        <taxon>Euteleostomi</taxon>
        <taxon>Actinopterygii</taxon>
        <taxon>Neopterygii</taxon>
        <taxon>Teleostei</taxon>
        <taxon>Neoteleostei</taxon>
        <taxon>Acanthomorphata</taxon>
        <taxon>Ovalentaria</taxon>
        <taxon>Atherinomorphae</taxon>
        <taxon>Cyprinodontiformes</taxon>
        <taxon>Poeciliidae</taxon>
        <taxon>Poeciliinae</taxon>
        <taxon>Poecilia</taxon>
    </lineage>
</organism>
<dbReference type="STRING" id="8081.ENSPREP00000012001"/>
<accession>A0A3P9NR09</accession>
<dbReference type="Pfam" id="PF04548">
    <property type="entry name" value="AIG1"/>
    <property type="match status" value="1"/>
</dbReference>
<dbReference type="PROSITE" id="PS51720">
    <property type="entry name" value="G_AIG1"/>
    <property type="match status" value="1"/>
</dbReference>
<dbReference type="Ensembl" id="ENSPRET00000012135.1">
    <property type="protein sequence ID" value="ENSPREP00000012001.1"/>
    <property type="gene ID" value="ENSPREG00000008159.1"/>
</dbReference>
<evidence type="ECO:0000313" key="7">
    <source>
        <dbReference type="Proteomes" id="UP000242638"/>
    </source>
</evidence>
<proteinExistence type="inferred from homology"/>
<evidence type="ECO:0000256" key="3">
    <source>
        <dbReference type="ARBA" id="ARBA00023134"/>
    </source>
</evidence>
<dbReference type="GO" id="GO:0005525">
    <property type="term" value="F:GTP binding"/>
    <property type="evidence" value="ECO:0007669"/>
    <property type="project" value="UniProtKB-KW"/>
</dbReference>
<evidence type="ECO:0000256" key="2">
    <source>
        <dbReference type="ARBA" id="ARBA00022741"/>
    </source>
</evidence>
<evidence type="ECO:0000259" key="5">
    <source>
        <dbReference type="PROSITE" id="PS51720"/>
    </source>
</evidence>
<dbReference type="Proteomes" id="UP000242638">
    <property type="component" value="Unassembled WGS sequence"/>
</dbReference>
<keyword evidence="7" id="KW-1185">Reference proteome</keyword>
<dbReference type="OMA" id="RCHEDEY"/>
<comment type="similarity">
    <text evidence="1">Belongs to the TRAFAC class TrmE-Era-EngA-EngB-Septin-like GTPase superfamily. AIG1/Toc34/Toc159-like paraseptin GTPase family. IAN subfamily.</text>
</comment>
<protein>
    <submittedName>
        <fullName evidence="6">GTPase IMAP family member 7-like</fullName>
    </submittedName>
</protein>